<evidence type="ECO:0000313" key="6">
    <source>
        <dbReference type="EMBL" id="MCD7470186.1"/>
    </source>
</evidence>
<sequence>MGPVLYTKYLPFIPLWYGRWTNARSVLSATSSALSPPLVRGASVRLVEDGQLYTDQTGANISCVHLGEEKNDRFYSHGKSLTRLSVQSVIKSAARLRGGAYPPITVKPSGVYLLLTSDDVAHSRILPKRLWFPLPFSNPIVDTFSMPGSWCGAISKPLLNAWYAGQDPSFPVEIADLCEGIYGTGGSGSCTGQMLNGGDGATYNMNGLKGFGSVVWNLFLNYCSGLMHLMK</sequence>
<evidence type="ECO:0000256" key="3">
    <source>
        <dbReference type="ARBA" id="ARBA00022525"/>
    </source>
</evidence>
<keyword evidence="4" id="KW-0732">Signal</keyword>
<reference evidence="6 7" key="1">
    <citation type="journal article" date="2021" name="BMC Genomics">
        <title>Datura genome reveals duplications of psychoactive alkaloid biosynthetic genes and high mutation rate following tissue culture.</title>
        <authorList>
            <person name="Rajewski A."/>
            <person name="Carter-House D."/>
            <person name="Stajich J."/>
            <person name="Litt A."/>
        </authorList>
    </citation>
    <scope>NUCLEOTIDE SEQUENCE [LARGE SCALE GENOMIC DNA]</scope>
    <source>
        <strain evidence="6">AR-01</strain>
    </source>
</reference>
<accession>A0ABS8TFF3</accession>
<comment type="caution">
    <text evidence="6">The sequence shown here is derived from an EMBL/GenBank/DDBJ whole genome shotgun (WGS) entry which is preliminary data.</text>
</comment>
<keyword evidence="2" id="KW-0052">Apoplast</keyword>
<protein>
    <submittedName>
        <fullName evidence="6">Uncharacterized protein</fullName>
    </submittedName>
</protein>
<dbReference type="InterPro" id="IPR006766">
    <property type="entry name" value="EXORDIUM-like"/>
</dbReference>
<evidence type="ECO:0000256" key="4">
    <source>
        <dbReference type="ARBA" id="ARBA00022729"/>
    </source>
</evidence>
<dbReference type="Proteomes" id="UP000823775">
    <property type="component" value="Unassembled WGS sequence"/>
</dbReference>
<evidence type="ECO:0000313" key="7">
    <source>
        <dbReference type="Proteomes" id="UP000823775"/>
    </source>
</evidence>
<comment type="similarity">
    <text evidence="5">Belongs to the EXORDIUM family.</text>
</comment>
<dbReference type="EMBL" id="JACEIK010001537">
    <property type="protein sequence ID" value="MCD7470186.1"/>
    <property type="molecule type" value="Genomic_DNA"/>
</dbReference>
<organism evidence="6 7">
    <name type="scientific">Datura stramonium</name>
    <name type="common">Jimsonweed</name>
    <name type="synonym">Common thornapple</name>
    <dbReference type="NCBI Taxonomy" id="4076"/>
    <lineage>
        <taxon>Eukaryota</taxon>
        <taxon>Viridiplantae</taxon>
        <taxon>Streptophyta</taxon>
        <taxon>Embryophyta</taxon>
        <taxon>Tracheophyta</taxon>
        <taxon>Spermatophyta</taxon>
        <taxon>Magnoliopsida</taxon>
        <taxon>eudicotyledons</taxon>
        <taxon>Gunneridae</taxon>
        <taxon>Pentapetalae</taxon>
        <taxon>asterids</taxon>
        <taxon>lamiids</taxon>
        <taxon>Solanales</taxon>
        <taxon>Solanaceae</taxon>
        <taxon>Solanoideae</taxon>
        <taxon>Datureae</taxon>
        <taxon>Datura</taxon>
    </lineage>
</organism>
<dbReference type="Pfam" id="PF04674">
    <property type="entry name" value="Phi_1"/>
    <property type="match status" value="2"/>
</dbReference>
<dbReference type="PANTHER" id="PTHR31279:SF7">
    <property type="entry name" value="PROTEIN EXORDIUM-LIKE 3"/>
    <property type="match status" value="1"/>
</dbReference>
<evidence type="ECO:0000256" key="2">
    <source>
        <dbReference type="ARBA" id="ARBA00022523"/>
    </source>
</evidence>
<comment type="subcellular location">
    <subcellularLocation>
        <location evidence="1">Secreted</location>
        <location evidence="1">Extracellular space</location>
        <location evidence="1">Apoplast</location>
    </subcellularLocation>
</comment>
<evidence type="ECO:0000256" key="1">
    <source>
        <dbReference type="ARBA" id="ARBA00004271"/>
    </source>
</evidence>
<gene>
    <name evidence="6" type="ORF">HAX54_009864</name>
</gene>
<dbReference type="PANTHER" id="PTHR31279">
    <property type="entry name" value="PROTEIN EXORDIUM-LIKE 5"/>
    <property type="match status" value="1"/>
</dbReference>
<keyword evidence="7" id="KW-1185">Reference proteome</keyword>
<evidence type="ECO:0000256" key="5">
    <source>
        <dbReference type="ARBA" id="ARBA00023591"/>
    </source>
</evidence>
<name>A0ABS8TFF3_DATST</name>
<keyword evidence="3" id="KW-0964">Secreted</keyword>
<proteinExistence type="inferred from homology"/>